<dbReference type="AlphaFoldDB" id="A0AAD9FSW8"/>
<comment type="caution">
    <text evidence="2">The sequence shown here is derived from an EMBL/GenBank/DDBJ whole genome shotgun (WGS) entry which is preliminary data.</text>
</comment>
<dbReference type="EMBL" id="JAODAN010000003">
    <property type="protein sequence ID" value="KAK1925577.1"/>
    <property type="molecule type" value="Genomic_DNA"/>
</dbReference>
<proteinExistence type="predicted"/>
<dbReference type="PANTHER" id="PTHR47098:SF2">
    <property type="entry name" value="PROTEIN MAK32"/>
    <property type="match status" value="1"/>
</dbReference>
<dbReference type="Proteomes" id="UP001182556">
    <property type="component" value="Unassembled WGS sequence"/>
</dbReference>
<keyword evidence="3" id="KW-1185">Reference proteome</keyword>
<gene>
    <name evidence="2" type="ORF">DB88DRAFT_201058</name>
</gene>
<evidence type="ECO:0000313" key="2">
    <source>
        <dbReference type="EMBL" id="KAK1925577.1"/>
    </source>
</evidence>
<dbReference type="Gene3D" id="3.40.1190.20">
    <property type="match status" value="1"/>
</dbReference>
<evidence type="ECO:0000259" key="1">
    <source>
        <dbReference type="Pfam" id="PF00294"/>
    </source>
</evidence>
<evidence type="ECO:0000313" key="3">
    <source>
        <dbReference type="Proteomes" id="UP001182556"/>
    </source>
</evidence>
<sequence length="367" mass="40366">MLAQPEQRGRFVTLESFILDTFTRIDEDGTERPLDRPDEIGGAGTYTIIGARIFSAPSSLGMIVDYTPETLPPDIKAKLERYGPESFIFRPRQDGQPTIRAVNRYRGQLRLFEYLTAPLFLTPASLRGTPLEDPLPGIIHFVPMRDRMVQIVREIEDMRERVGRDSWDPCLVWEPDIPACVPDCLETIRSITPSTHIISPNHSEALSLLSLPPVSGHSAHDTRMALQKACVGIAGFGPKVAAIVRCGPLGCCYIDTRKTSRPSEDDVVWVPAYWDASLPESHGKVVDPTGAGNSFMGGLGAALHAGKALHEAVLWGTVASSFMIEQDGLPVLTQHDGVEKWNGEDPGERVRLLGERMKGRGDGVDMF</sequence>
<feature type="domain" description="Carbohydrate kinase PfkB" evidence="1">
    <location>
        <begin position="178"/>
        <end position="328"/>
    </location>
</feature>
<dbReference type="InterPro" id="IPR011611">
    <property type="entry name" value="PfkB_dom"/>
</dbReference>
<dbReference type="InterPro" id="IPR029056">
    <property type="entry name" value="Ribokinase-like"/>
</dbReference>
<dbReference type="Pfam" id="PF00294">
    <property type="entry name" value="PfkB"/>
    <property type="match status" value="1"/>
</dbReference>
<dbReference type="SUPFAM" id="SSF53613">
    <property type="entry name" value="Ribokinase-like"/>
    <property type="match status" value="1"/>
</dbReference>
<protein>
    <submittedName>
        <fullName evidence="2">Ribokinase-like protein</fullName>
    </submittedName>
</protein>
<reference evidence="2" key="1">
    <citation type="submission" date="2023-02" db="EMBL/GenBank/DDBJ databases">
        <title>Identification and recombinant expression of a fungal hydrolase from Papiliotrema laurentii that hydrolyzes apple cutin and clears colloidal polyester polyurethane.</title>
        <authorList>
            <consortium name="DOE Joint Genome Institute"/>
            <person name="Roman V.A."/>
            <person name="Bojanowski C."/>
            <person name="Crable B.R."/>
            <person name="Wagner D.N."/>
            <person name="Hung C.S."/>
            <person name="Nadeau L.J."/>
            <person name="Schratz L."/>
            <person name="Haridas S."/>
            <person name="Pangilinan J."/>
            <person name="Lipzen A."/>
            <person name="Na H."/>
            <person name="Yan M."/>
            <person name="Ng V."/>
            <person name="Grigoriev I.V."/>
            <person name="Spatafora J.W."/>
            <person name="Barlow D."/>
            <person name="Biffinger J."/>
            <person name="Kelley-Loughnane N."/>
            <person name="Varaljay V.A."/>
            <person name="Crookes-Goodson W.J."/>
        </authorList>
    </citation>
    <scope>NUCLEOTIDE SEQUENCE</scope>
    <source>
        <strain evidence="2">5307AH</strain>
    </source>
</reference>
<accession>A0AAD9FSW8</accession>
<dbReference type="PANTHER" id="PTHR47098">
    <property type="entry name" value="PROTEIN MAK32"/>
    <property type="match status" value="1"/>
</dbReference>
<organism evidence="2 3">
    <name type="scientific">Papiliotrema laurentii</name>
    <name type="common">Cryptococcus laurentii</name>
    <dbReference type="NCBI Taxonomy" id="5418"/>
    <lineage>
        <taxon>Eukaryota</taxon>
        <taxon>Fungi</taxon>
        <taxon>Dikarya</taxon>
        <taxon>Basidiomycota</taxon>
        <taxon>Agaricomycotina</taxon>
        <taxon>Tremellomycetes</taxon>
        <taxon>Tremellales</taxon>
        <taxon>Rhynchogastremaceae</taxon>
        <taxon>Papiliotrema</taxon>
    </lineage>
</organism>
<name>A0AAD9FSW8_PAPLA</name>